<dbReference type="Gene3D" id="3.40.50.2300">
    <property type="match status" value="1"/>
</dbReference>
<feature type="modified residue" description="4-aspartylphosphate" evidence="5">
    <location>
        <position position="56"/>
    </location>
</feature>
<keyword evidence="2" id="KW-0805">Transcription regulation</keyword>
<keyword evidence="4" id="KW-0804">Transcription</keyword>
<name>A0A540VL83_9CHLR</name>
<accession>A0A540VL83</accession>
<dbReference type="Proteomes" id="UP000317371">
    <property type="component" value="Unassembled WGS sequence"/>
</dbReference>
<evidence type="ECO:0000259" key="7">
    <source>
        <dbReference type="PROSITE" id="PS50110"/>
    </source>
</evidence>
<dbReference type="CDD" id="cd06170">
    <property type="entry name" value="LuxR_C_like"/>
    <property type="match status" value="1"/>
</dbReference>
<dbReference type="InParanoid" id="A0A540VL83"/>
<dbReference type="InterPro" id="IPR016032">
    <property type="entry name" value="Sig_transdc_resp-reg_C-effctor"/>
</dbReference>
<evidence type="ECO:0000256" key="4">
    <source>
        <dbReference type="ARBA" id="ARBA00023163"/>
    </source>
</evidence>
<dbReference type="CDD" id="cd17535">
    <property type="entry name" value="REC_NarL-like"/>
    <property type="match status" value="1"/>
</dbReference>
<feature type="domain" description="HTH luxR-type" evidence="6">
    <location>
        <begin position="158"/>
        <end position="223"/>
    </location>
</feature>
<dbReference type="GO" id="GO:0003677">
    <property type="term" value="F:DNA binding"/>
    <property type="evidence" value="ECO:0007669"/>
    <property type="project" value="UniProtKB-KW"/>
</dbReference>
<keyword evidence="3" id="KW-0238">DNA-binding</keyword>
<dbReference type="InterPro" id="IPR000792">
    <property type="entry name" value="Tscrpt_reg_LuxR_C"/>
</dbReference>
<dbReference type="SUPFAM" id="SSF46894">
    <property type="entry name" value="C-terminal effector domain of the bipartite response regulators"/>
    <property type="match status" value="1"/>
</dbReference>
<evidence type="ECO:0000256" key="2">
    <source>
        <dbReference type="ARBA" id="ARBA00023015"/>
    </source>
</evidence>
<evidence type="ECO:0000256" key="3">
    <source>
        <dbReference type="ARBA" id="ARBA00023125"/>
    </source>
</evidence>
<evidence type="ECO:0000259" key="6">
    <source>
        <dbReference type="PROSITE" id="PS50043"/>
    </source>
</evidence>
<keyword evidence="9" id="KW-1185">Reference proteome</keyword>
<feature type="domain" description="Response regulatory" evidence="7">
    <location>
        <begin position="5"/>
        <end position="123"/>
    </location>
</feature>
<proteinExistence type="predicted"/>
<keyword evidence="1 5" id="KW-0597">Phosphoprotein</keyword>
<dbReference type="SUPFAM" id="SSF52172">
    <property type="entry name" value="CheY-like"/>
    <property type="match status" value="1"/>
</dbReference>
<dbReference type="InterPro" id="IPR058245">
    <property type="entry name" value="NreC/VraR/RcsB-like_REC"/>
</dbReference>
<dbReference type="InterPro" id="IPR011006">
    <property type="entry name" value="CheY-like_superfamily"/>
</dbReference>
<evidence type="ECO:0000256" key="1">
    <source>
        <dbReference type="ARBA" id="ARBA00022553"/>
    </source>
</evidence>
<dbReference type="PANTHER" id="PTHR43214">
    <property type="entry name" value="TWO-COMPONENT RESPONSE REGULATOR"/>
    <property type="match status" value="1"/>
</dbReference>
<dbReference type="SMART" id="SM00421">
    <property type="entry name" value="HTH_LUXR"/>
    <property type="match status" value="1"/>
</dbReference>
<dbReference type="PRINTS" id="PR00038">
    <property type="entry name" value="HTHLUXR"/>
</dbReference>
<reference evidence="8 9" key="1">
    <citation type="submission" date="2019-06" db="EMBL/GenBank/DDBJ databases">
        <title>Genome sequence of Litorilinea aerophila BAA-2444.</title>
        <authorList>
            <person name="Maclea K.S."/>
            <person name="Maurais E.G."/>
            <person name="Iannazzi L.C."/>
        </authorList>
    </citation>
    <scope>NUCLEOTIDE SEQUENCE [LARGE SCALE GENOMIC DNA]</scope>
    <source>
        <strain evidence="8 9">ATCC BAA-2444</strain>
    </source>
</reference>
<evidence type="ECO:0000313" key="8">
    <source>
        <dbReference type="EMBL" id="TQE97497.1"/>
    </source>
</evidence>
<dbReference type="PROSITE" id="PS50110">
    <property type="entry name" value="RESPONSE_REGULATORY"/>
    <property type="match status" value="1"/>
</dbReference>
<gene>
    <name evidence="8" type="ORF">FKZ61_02550</name>
</gene>
<dbReference type="OrthoDB" id="9759232at2"/>
<protein>
    <submittedName>
        <fullName evidence="8">Response regulator transcription factor</fullName>
    </submittedName>
</protein>
<dbReference type="AlphaFoldDB" id="A0A540VL83"/>
<dbReference type="InterPro" id="IPR039420">
    <property type="entry name" value="WalR-like"/>
</dbReference>
<dbReference type="PROSITE" id="PS50043">
    <property type="entry name" value="HTH_LUXR_2"/>
    <property type="match status" value="1"/>
</dbReference>
<evidence type="ECO:0000313" key="9">
    <source>
        <dbReference type="Proteomes" id="UP000317371"/>
    </source>
</evidence>
<dbReference type="Pfam" id="PF00072">
    <property type="entry name" value="Response_reg"/>
    <property type="match status" value="1"/>
</dbReference>
<dbReference type="GO" id="GO:0006355">
    <property type="term" value="P:regulation of DNA-templated transcription"/>
    <property type="evidence" value="ECO:0007669"/>
    <property type="project" value="InterPro"/>
</dbReference>
<dbReference type="EMBL" id="VIGC01000003">
    <property type="protein sequence ID" value="TQE97497.1"/>
    <property type="molecule type" value="Genomic_DNA"/>
</dbReference>
<dbReference type="PANTHER" id="PTHR43214:SF24">
    <property type="entry name" value="TRANSCRIPTIONAL REGULATORY PROTEIN NARL-RELATED"/>
    <property type="match status" value="1"/>
</dbReference>
<organism evidence="8 9">
    <name type="scientific">Litorilinea aerophila</name>
    <dbReference type="NCBI Taxonomy" id="1204385"/>
    <lineage>
        <taxon>Bacteria</taxon>
        <taxon>Bacillati</taxon>
        <taxon>Chloroflexota</taxon>
        <taxon>Caldilineae</taxon>
        <taxon>Caldilineales</taxon>
        <taxon>Caldilineaceae</taxon>
        <taxon>Litorilinea</taxon>
    </lineage>
</organism>
<dbReference type="InterPro" id="IPR001789">
    <property type="entry name" value="Sig_transdc_resp-reg_receiver"/>
</dbReference>
<dbReference type="RefSeq" id="WP_141608690.1">
    <property type="nucleotide sequence ID" value="NZ_VIGC02000003.1"/>
</dbReference>
<comment type="caution">
    <text evidence="8">The sequence shown here is derived from an EMBL/GenBank/DDBJ whole genome shotgun (WGS) entry which is preliminary data.</text>
</comment>
<dbReference type="SMART" id="SM00448">
    <property type="entry name" value="REC"/>
    <property type="match status" value="1"/>
</dbReference>
<sequence length="225" mass="24610">MGRWSILLADDHELFRTGLAGLIDGQPDLQVVGQAGDGFEALTLARTLHPALIVMDISMPVCDGLEATRLVRAMPELADVRILMLTVHDEDEKLFEAIKAGANGYLLKNTTSGEFLRGVRSVLAGEAILPPRLAARLMEEFARLATRSPSEENRQRNSLSVDNALTVRELEVLALIATGASDRQIADQLFISLHTVKTHVRNILAKLHAANRHAAVDQARQRGLL</sequence>
<evidence type="ECO:0000256" key="5">
    <source>
        <dbReference type="PROSITE-ProRule" id="PRU00169"/>
    </source>
</evidence>
<dbReference type="Pfam" id="PF00196">
    <property type="entry name" value="GerE"/>
    <property type="match status" value="1"/>
</dbReference>
<dbReference type="GO" id="GO:0000160">
    <property type="term" value="P:phosphorelay signal transduction system"/>
    <property type="evidence" value="ECO:0007669"/>
    <property type="project" value="InterPro"/>
</dbReference>